<dbReference type="Proteomes" id="UP000070598">
    <property type="component" value="Unassembled WGS sequence"/>
</dbReference>
<dbReference type="AlphaFoldDB" id="A0A132MTT7"/>
<proteinExistence type="predicted"/>
<reference evidence="1" key="3">
    <citation type="submission" date="2015-04" db="EMBL/GenBank/DDBJ databases">
        <title>Physiological reanalysis, assessment of diazotrophy, and genome sequences of multiple isolates of Streptomyces thermoautotrophicus.</title>
        <authorList>
            <person name="MacKellar D.C."/>
            <person name="Lieber L."/>
            <person name="Norman J."/>
            <person name="Bolger A."/>
            <person name="Tobin C."/>
            <person name="Murray J.W."/>
            <person name="Woodward J."/>
            <person name="Friesen M."/>
            <person name="Prell J."/>
        </authorList>
    </citation>
    <scope>NUCLEOTIDE SEQUENCE [LARGE SCALE GENOMIC DNA]</scope>
    <source>
        <strain evidence="1">H1</strain>
    </source>
</reference>
<dbReference type="STRING" id="1469144.LI90_2242"/>
<name>A0A132MTT7_9ACTN</name>
<dbReference type="EMBL" id="LAXD01000001">
    <property type="protein sequence ID" value="KWX01214.1"/>
    <property type="molecule type" value="Genomic_DNA"/>
</dbReference>
<organism evidence="1 4">
    <name type="scientific">Carbonactinospora thermoautotrophica</name>
    <dbReference type="NCBI Taxonomy" id="1469144"/>
    <lineage>
        <taxon>Bacteria</taxon>
        <taxon>Bacillati</taxon>
        <taxon>Actinomycetota</taxon>
        <taxon>Actinomycetes</taxon>
        <taxon>Kitasatosporales</taxon>
        <taxon>Carbonactinosporaceae</taxon>
        <taxon>Carbonactinospora</taxon>
    </lineage>
</organism>
<evidence type="ECO:0000313" key="6">
    <source>
        <dbReference type="Proteomes" id="UP000070659"/>
    </source>
</evidence>
<protein>
    <submittedName>
        <fullName evidence="1">Uncharacterized protein</fullName>
    </submittedName>
</protein>
<gene>
    <name evidence="1" type="ORF">LI90_2242</name>
    <name evidence="2" type="ORF">TH66_02520</name>
    <name evidence="3" type="ORF">TR74_20440</name>
</gene>
<dbReference type="EMBL" id="JYIJ01000011">
    <property type="protein sequence ID" value="KWX05558.1"/>
    <property type="molecule type" value="Genomic_DNA"/>
</dbReference>
<sequence>MDAYLRQQFDVLLLTAADRFAERIIQRCEGATNALQRLRADPQGEGVWLDEFVDAVFADFCLDDAAGAAFVLQALHKRQVTVEDTGTVSDVLVRLAKRVFADLLAAKVIEAMERAERYG</sequence>
<accession>A0A132MTT7</accession>
<keyword evidence="4" id="KW-1185">Reference proteome</keyword>
<comment type="caution">
    <text evidence="1">The sequence shown here is derived from an EMBL/GenBank/DDBJ whole genome shotgun (WGS) entry which is preliminary data.</text>
</comment>
<dbReference type="PATRIC" id="fig|1469144.10.peg.2430"/>
<reference evidence="5" key="1">
    <citation type="submission" date="2015-02" db="EMBL/GenBank/DDBJ databases">
        <title>Physiological reanalysis, assessment of diazotrophy, and genome sequences of multiple isolates of Streptomyces thermoautotrophicus.</title>
        <authorList>
            <person name="MacKellar D.C."/>
            <person name="Lieber L."/>
            <person name="Norman J."/>
            <person name="Bolger A."/>
            <person name="Tobin C."/>
            <person name="Murray J.W."/>
            <person name="Friesen M."/>
            <person name="Prell J."/>
        </authorList>
    </citation>
    <scope>NUCLEOTIDE SEQUENCE [LARGE SCALE GENOMIC DNA]</scope>
    <source>
        <strain evidence="5">UBT1</strain>
    </source>
</reference>
<dbReference type="EMBL" id="JYIK01001082">
    <property type="protein sequence ID" value="KWX06923.1"/>
    <property type="molecule type" value="Genomic_DNA"/>
</dbReference>
<evidence type="ECO:0000313" key="3">
    <source>
        <dbReference type="EMBL" id="KWX06923.1"/>
    </source>
</evidence>
<evidence type="ECO:0000313" key="1">
    <source>
        <dbReference type="EMBL" id="KWX01214.1"/>
    </source>
</evidence>
<dbReference type="OrthoDB" id="4375301at2"/>
<dbReference type="RefSeq" id="WP_066887579.1">
    <property type="nucleotide sequence ID" value="NZ_JYIJ01000011.1"/>
</dbReference>
<reference evidence="4" key="4">
    <citation type="submission" date="2015-04" db="EMBL/GenBank/DDBJ databases">
        <title>Physiological reanalysis, assessment of diazotrophy, and genome sequences of multiple isolates of Streptomyces thermoautotrophicus.</title>
        <authorList>
            <person name="MacKellar D.C."/>
            <person name="Lieber L."/>
            <person name="Norman J."/>
            <person name="Bolger A."/>
            <person name="Tobin C."/>
            <person name="Murray J.W."/>
            <person name="Chang R."/>
            <person name="Ford T."/>
            <person name="Nguyen P.Q."/>
            <person name="Woodward J."/>
            <person name="Permingeat H."/>
            <person name="Joshi N.S."/>
            <person name="Silver P.A."/>
            <person name="Usadel B."/>
            <person name="Rutherford A.W."/>
            <person name="Friesen M."/>
            <person name="Prell J."/>
        </authorList>
    </citation>
    <scope>NUCLEOTIDE SEQUENCE [LARGE SCALE GENOMIC DNA]</scope>
    <source>
        <strain evidence="4">H1</strain>
    </source>
</reference>
<dbReference type="Proteomes" id="UP000070188">
    <property type="component" value="Unassembled WGS sequence"/>
</dbReference>
<reference evidence="2 6" key="2">
    <citation type="submission" date="2015-02" db="EMBL/GenBank/DDBJ databases">
        <title>Physiological reanalysis, assessment of diazotrophy, and genome sequences of multiple isolates of Streptomyces thermoautotrophicus.</title>
        <authorList>
            <person name="MacKellar D.C."/>
            <person name="Lieber L."/>
            <person name="Norman J."/>
            <person name="Bolger A."/>
            <person name="Tobin C."/>
            <person name="Murray J.W."/>
            <person name="Prell J."/>
        </authorList>
    </citation>
    <scope>NUCLEOTIDE SEQUENCE [LARGE SCALE GENOMIC DNA]</scope>
    <source>
        <strain evidence="2 6">UBT1</strain>
    </source>
</reference>
<evidence type="ECO:0000313" key="5">
    <source>
        <dbReference type="Proteomes" id="UP000070598"/>
    </source>
</evidence>
<evidence type="ECO:0000313" key="2">
    <source>
        <dbReference type="EMBL" id="KWX05558.1"/>
    </source>
</evidence>
<dbReference type="Proteomes" id="UP000070659">
    <property type="component" value="Unassembled WGS sequence"/>
</dbReference>
<evidence type="ECO:0000313" key="4">
    <source>
        <dbReference type="Proteomes" id="UP000070188"/>
    </source>
</evidence>